<protein>
    <recommendedName>
        <fullName evidence="3">SWI/SNF-like complex subunit BAF250 C-terminal domain-containing protein</fullName>
    </recommendedName>
</protein>
<dbReference type="InterPro" id="IPR021906">
    <property type="entry name" value="BAF250/Osa"/>
</dbReference>
<accession>A0A8S2PHX0</accession>
<dbReference type="GO" id="GO:0006338">
    <property type="term" value="P:chromatin remodeling"/>
    <property type="evidence" value="ECO:0007669"/>
    <property type="project" value="InterPro"/>
</dbReference>
<gene>
    <name evidence="4" type="ORF">SMN809_LOCUS14882</name>
</gene>
<name>A0A8S2PHX0_9BILA</name>
<evidence type="ECO:0000313" key="5">
    <source>
        <dbReference type="Proteomes" id="UP000676336"/>
    </source>
</evidence>
<dbReference type="EMBL" id="CAJOBI010006254">
    <property type="protein sequence ID" value="CAF4055341.1"/>
    <property type="molecule type" value="Genomic_DNA"/>
</dbReference>
<reference evidence="4" key="1">
    <citation type="submission" date="2021-02" db="EMBL/GenBank/DDBJ databases">
        <authorList>
            <person name="Nowell W R."/>
        </authorList>
    </citation>
    <scope>NUCLEOTIDE SEQUENCE</scope>
</reference>
<proteinExistence type="predicted"/>
<sequence length="401" mass="46786">MQDNNQQQSSHDQQSQRYHSIMMRCSCLTTIVRNLSFIEENEYLANDRRLSDILKRILNCHHDEAHGIFDYELHSHEQCYDRCSNCLGIVNFDDKQLESSMDSIIQLESVDLSNDFCQKFSKASTDTKIDDPLSCITDDNKQHLMYLLDNTFITLSNLSTFINLRQWYSSTRCQFINTLIHWILCSLSLANEPFISMISEDELPKNSTINNKNKERIYISPRQISLQILAKLCTNEMNVDFILLDLNIEKLRILSHALLSLMNTSNQQDINREYCLIIICSLCKRNQQLVEFFCSHMICIELIFNYLELYECNQQQYLIATLTSCCNATTSSITIPINNIINHSIDMMVDSCIQLLLLFAPIQEKNCLKLFEYKLLNMSSSIYFEQKILKAFANILYMMKV</sequence>
<dbReference type="GO" id="GO:0016514">
    <property type="term" value="C:SWI/SNF complex"/>
    <property type="evidence" value="ECO:0007669"/>
    <property type="project" value="InterPro"/>
</dbReference>
<dbReference type="InterPro" id="IPR033388">
    <property type="entry name" value="BAF250_C"/>
</dbReference>
<evidence type="ECO:0000313" key="4">
    <source>
        <dbReference type="EMBL" id="CAF4055341.1"/>
    </source>
</evidence>
<comment type="caution">
    <text evidence="4">The sequence shown here is derived from an EMBL/GenBank/DDBJ whole genome shotgun (WGS) entry which is preliminary data.</text>
</comment>
<dbReference type="AlphaFoldDB" id="A0A8S2PHX0"/>
<dbReference type="PANTHER" id="PTHR12656:SF5">
    <property type="entry name" value="TRITHORAX GROUP PROTEIN OSA"/>
    <property type="match status" value="1"/>
</dbReference>
<evidence type="ECO:0000256" key="2">
    <source>
        <dbReference type="ARBA" id="ARBA00023242"/>
    </source>
</evidence>
<dbReference type="GO" id="GO:0006357">
    <property type="term" value="P:regulation of transcription by RNA polymerase II"/>
    <property type="evidence" value="ECO:0007669"/>
    <property type="project" value="TreeGrafter"/>
</dbReference>
<evidence type="ECO:0000259" key="3">
    <source>
        <dbReference type="Pfam" id="PF12031"/>
    </source>
</evidence>
<organism evidence="4 5">
    <name type="scientific">Rotaria magnacalcarata</name>
    <dbReference type="NCBI Taxonomy" id="392030"/>
    <lineage>
        <taxon>Eukaryota</taxon>
        <taxon>Metazoa</taxon>
        <taxon>Spiralia</taxon>
        <taxon>Gnathifera</taxon>
        <taxon>Rotifera</taxon>
        <taxon>Eurotatoria</taxon>
        <taxon>Bdelloidea</taxon>
        <taxon>Philodinida</taxon>
        <taxon>Philodinidae</taxon>
        <taxon>Rotaria</taxon>
    </lineage>
</organism>
<dbReference type="Pfam" id="PF12031">
    <property type="entry name" value="BAF250_C"/>
    <property type="match status" value="1"/>
</dbReference>
<feature type="domain" description="SWI/SNF-like complex subunit BAF250 C-terminal" evidence="3">
    <location>
        <begin position="21"/>
        <end position="317"/>
    </location>
</feature>
<dbReference type="GO" id="GO:0045893">
    <property type="term" value="P:positive regulation of DNA-templated transcription"/>
    <property type="evidence" value="ECO:0007669"/>
    <property type="project" value="TreeGrafter"/>
</dbReference>
<dbReference type="PANTHER" id="PTHR12656">
    <property type="entry name" value="BRG-1 ASSOCIATED FACTOR 250 BAF250"/>
    <property type="match status" value="1"/>
</dbReference>
<dbReference type="GO" id="GO:0005654">
    <property type="term" value="C:nucleoplasm"/>
    <property type="evidence" value="ECO:0007669"/>
    <property type="project" value="TreeGrafter"/>
</dbReference>
<keyword evidence="2" id="KW-0539">Nucleus</keyword>
<dbReference type="GO" id="GO:0035060">
    <property type="term" value="C:brahma complex"/>
    <property type="evidence" value="ECO:0007669"/>
    <property type="project" value="InterPro"/>
</dbReference>
<evidence type="ECO:0000256" key="1">
    <source>
        <dbReference type="ARBA" id="ARBA00004123"/>
    </source>
</evidence>
<dbReference type="GO" id="GO:0031491">
    <property type="term" value="F:nucleosome binding"/>
    <property type="evidence" value="ECO:0007669"/>
    <property type="project" value="TreeGrafter"/>
</dbReference>
<dbReference type="Proteomes" id="UP000676336">
    <property type="component" value="Unassembled WGS sequence"/>
</dbReference>
<comment type="subcellular location">
    <subcellularLocation>
        <location evidence="1">Nucleus</location>
    </subcellularLocation>
</comment>